<accession>A0A2P2NBX1</accession>
<evidence type="ECO:0000313" key="1">
    <source>
        <dbReference type="EMBL" id="MBX39920.1"/>
    </source>
</evidence>
<sequence>MCSCPSEEAPQTAHFQKGQLPSKGRCNTSCHKTFLCH</sequence>
<organism evidence="1">
    <name type="scientific">Rhizophora mucronata</name>
    <name type="common">Asiatic mangrove</name>
    <dbReference type="NCBI Taxonomy" id="61149"/>
    <lineage>
        <taxon>Eukaryota</taxon>
        <taxon>Viridiplantae</taxon>
        <taxon>Streptophyta</taxon>
        <taxon>Embryophyta</taxon>
        <taxon>Tracheophyta</taxon>
        <taxon>Spermatophyta</taxon>
        <taxon>Magnoliopsida</taxon>
        <taxon>eudicotyledons</taxon>
        <taxon>Gunneridae</taxon>
        <taxon>Pentapetalae</taxon>
        <taxon>rosids</taxon>
        <taxon>fabids</taxon>
        <taxon>Malpighiales</taxon>
        <taxon>Rhizophoraceae</taxon>
        <taxon>Rhizophora</taxon>
    </lineage>
</organism>
<protein>
    <submittedName>
        <fullName evidence="1">Uncharacterized protein</fullName>
    </submittedName>
</protein>
<dbReference type="EMBL" id="GGEC01059436">
    <property type="protein sequence ID" value="MBX39920.1"/>
    <property type="molecule type" value="Transcribed_RNA"/>
</dbReference>
<name>A0A2P2NBX1_RHIMU</name>
<reference evidence="1" key="1">
    <citation type="submission" date="2018-02" db="EMBL/GenBank/DDBJ databases">
        <title>Rhizophora mucronata_Transcriptome.</title>
        <authorList>
            <person name="Meera S.P."/>
            <person name="Sreeshan A."/>
            <person name="Augustine A."/>
        </authorList>
    </citation>
    <scope>NUCLEOTIDE SEQUENCE</scope>
    <source>
        <tissue evidence="1">Leaf</tissue>
    </source>
</reference>
<dbReference type="AlphaFoldDB" id="A0A2P2NBX1"/>
<proteinExistence type="predicted"/>